<dbReference type="Gene3D" id="3.90.1420.10">
    <property type="entry name" value="Rubisco LSMT, substrate-binding domain"/>
    <property type="match status" value="1"/>
</dbReference>
<dbReference type="InterPro" id="IPR044429">
    <property type="entry name" value="SETD4_SET"/>
</dbReference>
<dbReference type="PANTHER" id="PTHR13271:SF151">
    <property type="entry name" value="SET DOMAIN-CONTAINING PROTEIN 4"/>
    <property type="match status" value="1"/>
</dbReference>
<dbReference type="GO" id="GO:0032259">
    <property type="term" value="P:methylation"/>
    <property type="evidence" value="ECO:0007669"/>
    <property type="project" value="UniProtKB-KW"/>
</dbReference>
<evidence type="ECO:0000313" key="5">
    <source>
        <dbReference type="EMBL" id="CEP17269.1"/>
    </source>
</evidence>
<dbReference type="SUPFAM" id="SSF82199">
    <property type="entry name" value="SET domain"/>
    <property type="match status" value="1"/>
</dbReference>
<evidence type="ECO:0000256" key="3">
    <source>
        <dbReference type="ARBA" id="ARBA00022691"/>
    </source>
</evidence>
<evidence type="ECO:0000256" key="1">
    <source>
        <dbReference type="ARBA" id="ARBA00022603"/>
    </source>
</evidence>
<dbReference type="InterPro" id="IPR001214">
    <property type="entry name" value="SET_dom"/>
</dbReference>
<dbReference type="InterPro" id="IPR046341">
    <property type="entry name" value="SET_dom_sf"/>
</dbReference>
<keyword evidence="3" id="KW-0949">S-adenosyl-L-methionine</keyword>
<keyword evidence="6" id="KW-1185">Reference proteome</keyword>
<evidence type="ECO:0000256" key="2">
    <source>
        <dbReference type="ARBA" id="ARBA00022679"/>
    </source>
</evidence>
<accession>A0A0B7NQK9</accession>
<dbReference type="AlphaFoldDB" id="A0A0B7NQK9"/>
<evidence type="ECO:0000313" key="6">
    <source>
        <dbReference type="Proteomes" id="UP000054107"/>
    </source>
</evidence>
<dbReference type="Pfam" id="PF00856">
    <property type="entry name" value="SET"/>
    <property type="match status" value="1"/>
</dbReference>
<keyword evidence="2" id="KW-0808">Transferase</keyword>
<protein>
    <recommendedName>
        <fullName evidence="4">SET domain-containing protein</fullName>
    </recommendedName>
</protein>
<dbReference type="Gene3D" id="3.90.1410.10">
    <property type="entry name" value="set domain protein methyltransferase, domain 1"/>
    <property type="match status" value="1"/>
</dbReference>
<dbReference type="InterPro" id="IPR036464">
    <property type="entry name" value="Rubisco_LSMT_subst-bd_sf"/>
</dbReference>
<dbReference type="GO" id="GO:0016279">
    <property type="term" value="F:protein-lysine N-methyltransferase activity"/>
    <property type="evidence" value="ECO:0007669"/>
    <property type="project" value="InterPro"/>
</dbReference>
<dbReference type="Pfam" id="PF09273">
    <property type="entry name" value="Rubis-subs-bind"/>
    <property type="match status" value="1"/>
</dbReference>
<dbReference type="PANTHER" id="PTHR13271">
    <property type="entry name" value="UNCHARACTERIZED PUTATIVE METHYLTRANSFERASE"/>
    <property type="match status" value="1"/>
</dbReference>
<dbReference type="CDD" id="cd19177">
    <property type="entry name" value="SET_SETD4"/>
    <property type="match status" value="1"/>
</dbReference>
<gene>
    <name evidence="5" type="primary">PARPA_11565.1 scaffold 44482</name>
</gene>
<dbReference type="OrthoDB" id="341421at2759"/>
<sequence>MDKARGTAIHDKKYETFIQWLQANNFPESKLVLANFTNTGRGMMASDDIQAGEVIVSVPRKFLMTNESLSKIYGSNHALSSHQLLALHLVMLKQDKQSWWKAYIDLLPVHFNTMPVKYTQSLLDHLPTALKEQVSQQKENIYSDYLACLAYLKSNPAIIVESIQPEDYEWAWLCVNTRCIHMTKMEHSAKGGNIALAPMLDFLNHTTEAKIESGYNVRNQSFEIKTLTPYRKGEQVYINYGPHDNLAMLKEYGFVLSQNCYNFVLLDHEVWTLYEEMETKQGFDVKKQILEGAGYFGDYSIKDDEISFRLMAALRLLALDGATEPGFDRKVMDWHDVVMGQTDMIDPENERKALIMLQSICNRVARQAEEEIETLAHITEKHPEAEFHPFALYFLRQVWNESNGIITQTLADVKEKLATL</sequence>
<organism evidence="5 6">
    <name type="scientific">Parasitella parasitica</name>
    <dbReference type="NCBI Taxonomy" id="35722"/>
    <lineage>
        <taxon>Eukaryota</taxon>
        <taxon>Fungi</taxon>
        <taxon>Fungi incertae sedis</taxon>
        <taxon>Mucoromycota</taxon>
        <taxon>Mucoromycotina</taxon>
        <taxon>Mucoromycetes</taxon>
        <taxon>Mucorales</taxon>
        <taxon>Mucorineae</taxon>
        <taxon>Mucoraceae</taxon>
        <taxon>Parasitella</taxon>
    </lineage>
</organism>
<proteinExistence type="predicted"/>
<feature type="domain" description="SET" evidence="4">
    <location>
        <begin position="29"/>
        <end position="241"/>
    </location>
</feature>
<dbReference type="InterPro" id="IPR015353">
    <property type="entry name" value="Rubisco_LSMT_subst-bd"/>
</dbReference>
<dbReference type="EMBL" id="LN733663">
    <property type="protein sequence ID" value="CEP17269.1"/>
    <property type="molecule type" value="Genomic_DNA"/>
</dbReference>
<dbReference type="PROSITE" id="PS50280">
    <property type="entry name" value="SET"/>
    <property type="match status" value="1"/>
</dbReference>
<evidence type="ECO:0000259" key="4">
    <source>
        <dbReference type="PROSITE" id="PS50280"/>
    </source>
</evidence>
<keyword evidence="1" id="KW-0489">Methyltransferase</keyword>
<dbReference type="STRING" id="35722.A0A0B7NQK9"/>
<reference evidence="5 6" key="1">
    <citation type="submission" date="2014-09" db="EMBL/GenBank/DDBJ databases">
        <authorList>
            <person name="Ellenberger Sabrina"/>
        </authorList>
    </citation>
    <scope>NUCLEOTIDE SEQUENCE [LARGE SCALE GENOMIC DNA]</scope>
    <source>
        <strain evidence="5 6">CBS 412.66</strain>
    </source>
</reference>
<dbReference type="InterPro" id="IPR050600">
    <property type="entry name" value="SETD3_SETD6_MTase"/>
</dbReference>
<name>A0A0B7NQK9_9FUNG</name>
<dbReference type="Proteomes" id="UP000054107">
    <property type="component" value="Unassembled WGS sequence"/>
</dbReference>